<feature type="compositionally biased region" description="Low complexity" evidence="3">
    <location>
        <begin position="948"/>
        <end position="974"/>
    </location>
</feature>
<sequence>MSTFKDIQENWSQMKIQVVAALLCLIVFLHSEGKPQGKGRYKSKAKYIYKLSGERYGYYDQENTCKKCKAPCKTLPTTCPEGYTKLTNQSISPNCYLFGGNNTENSTDWPVANAICTSTPGAYLWIPDSREEAEAVLVKFDIYDILSEFDILTGANNLADENSYVYAGTNEPFDNINLPFGTLVTSDSTNNISKGCFELEWDVGKQLFQWDPDFCTGEEEAYICEFPIAICTSTPGAYLWIPETEEEDKAVLVKFDTFGGYFYRQRNPQQPSYNSQQKWAQSNAQASTRLYAKNKGHAAAVSGYGGKYAPILSTRTSGHVSSGLTGSRRCSKKVDFVFLYDNSASIVINHPSNFERIKEFMKDIVMSFSNIGSSGAQFSAVGFCGQVTNSFSLKDHGSKAGVISAINSLQSAHGKYTGIGLGLQYVYKNSFNTVNGGGRAGVREIVVVLTDGENNVPPPPISQAQLLKNYGVIIVAVGVGSKTDVNQLNRIASRPDLVFHVDSFNALPAISSGSSGIVQVTCQETSRRPVTPTCARQEDIVFMFDDSYSIFHNNPQNFNIMKEFMKDIVGSFTAIGRQGTQFSSVCFASKVTNHFYLKDYSSRAGIASAIDRIVPSNGAATAIGLGLQFVRLNSFLVINGGQRHGVRELVIVLTDGRNNRQPDPVQQANILKAQGVTIMVIGVGSDVDITQLVNIASAPSLVFHVASVSSLFTIREAIVATACLEQMIDTTIQIIDISGAVGQPGERGATGSTGSAGQPGSQGPMGARGPRGPAGMNGQPGSKGEPGDKGEMGDKGPSGDPGTMGQPGSNGRRGNPGEQGTKGEPGDNGMNGGPGDRGMKGETGDKGSSGDPGMSGPNGMDGMPGKPGKDGGRGPKGYRGMKGESGDKGEMGGQGPMGIPGMNGKDGKNGMPGYRGEPGEKGVPGDHGMPGQKGRRGSKGGPGDKGADGAPGLQGPNGLIGPAGNPGPNGMPGTDGKKGPQGDMGIKGPVGDPGMAGPEGLRGRKGPKGSSGIDGTPGNPGADGMPGSKGEPGDKGPMGDMGLQGPRGNNGEKGLPGDSGIPGNNGDDGKPGPRGMRGEPGNKGEDGGKGPDGMPGRNGWPGKKGKDGVPGSRGEPGFPGPNGLPGKNGEMGAPGIPGVDGKDGKNGKNGKPGYKGPVGDKGPQGPWGSKGPKGDKGDKGEGGDNGRNGKDGKDGRDGKTGKKGPCGDKGPNGRSGYTRDGITHAGAAAASSTLSSFSNSGLNSAILGALQKAGVSNSNFHIGGSSVSGVHSTSASHASTSSHHASSSSHASASSRHVSGVSHSSQSHTSSHHSVHHSHSSSSSHSGVSYVGLGGGSASRVSSGAGSGAWSRGSSGRAYPRTKYVGVPKVNYGVGYSGRKPSGSSNSGSTYGSGYNYRGR</sequence>
<accession>A0A8S3SFK3</accession>
<dbReference type="Proteomes" id="UP000683360">
    <property type="component" value="Unassembled WGS sequence"/>
</dbReference>
<feature type="compositionally biased region" description="Basic and acidic residues" evidence="3">
    <location>
        <begin position="785"/>
        <end position="794"/>
    </location>
</feature>
<name>A0A8S3SFK3_MYTED</name>
<dbReference type="PROSITE" id="PS50234">
    <property type="entry name" value="VWFA"/>
    <property type="match status" value="2"/>
</dbReference>
<evidence type="ECO:0000256" key="2">
    <source>
        <dbReference type="ARBA" id="ARBA00023119"/>
    </source>
</evidence>
<dbReference type="InterPro" id="IPR036465">
    <property type="entry name" value="vWFA_dom_sf"/>
</dbReference>
<evidence type="ECO:0000256" key="1">
    <source>
        <dbReference type="ARBA" id="ARBA00022837"/>
    </source>
</evidence>
<feature type="compositionally biased region" description="Polar residues" evidence="3">
    <location>
        <begin position="750"/>
        <end position="761"/>
    </location>
</feature>
<feature type="compositionally biased region" description="Low complexity" evidence="3">
    <location>
        <begin position="1266"/>
        <end position="1309"/>
    </location>
</feature>
<dbReference type="SUPFAM" id="SSF53300">
    <property type="entry name" value="vWA-like"/>
    <property type="match status" value="2"/>
</dbReference>
<feature type="compositionally biased region" description="Low complexity" evidence="3">
    <location>
        <begin position="764"/>
        <end position="776"/>
    </location>
</feature>
<dbReference type="InterPro" id="IPR050938">
    <property type="entry name" value="Collagen_Structural_Proteins"/>
</dbReference>
<feature type="region of interest" description="Disordered" evidence="3">
    <location>
        <begin position="743"/>
        <end position="1220"/>
    </location>
</feature>
<dbReference type="InterPro" id="IPR008160">
    <property type="entry name" value="Collagen"/>
</dbReference>
<keyword evidence="1" id="KW-0106">Calcium</keyword>
<feature type="compositionally biased region" description="Basic residues" evidence="3">
    <location>
        <begin position="1310"/>
        <end position="1319"/>
    </location>
</feature>
<gene>
    <name evidence="5" type="ORF">MEDL_30599</name>
</gene>
<dbReference type="CDD" id="cd01450">
    <property type="entry name" value="vWFA_subfamily_ECM"/>
    <property type="match status" value="2"/>
</dbReference>
<dbReference type="Gene3D" id="3.40.50.410">
    <property type="entry name" value="von Willebrand factor, type A domain"/>
    <property type="match status" value="2"/>
</dbReference>
<feature type="compositionally biased region" description="Basic and acidic residues" evidence="3">
    <location>
        <begin position="1067"/>
        <end position="1089"/>
    </location>
</feature>
<reference evidence="5" key="1">
    <citation type="submission" date="2021-03" db="EMBL/GenBank/DDBJ databases">
        <authorList>
            <person name="Bekaert M."/>
        </authorList>
    </citation>
    <scope>NUCLEOTIDE SEQUENCE</scope>
</reference>
<dbReference type="Pfam" id="PF00092">
    <property type="entry name" value="VWA"/>
    <property type="match status" value="2"/>
</dbReference>
<dbReference type="GO" id="GO:0005581">
    <property type="term" value="C:collagen trimer"/>
    <property type="evidence" value="ECO:0007669"/>
    <property type="project" value="UniProtKB-KW"/>
</dbReference>
<feature type="compositionally biased region" description="Basic and acidic residues" evidence="3">
    <location>
        <begin position="881"/>
        <end position="890"/>
    </location>
</feature>
<feature type="domain" description="VWFA" evidence="4">
    <location>
        <begin position="335"/>
        <end position="517"/>
    </location>
</feature>
<dbReference type="Gene3D" id="3.10.100.10">
    <property type="entry name" value="Mannose-Binding Protein A, subunit A"/>
    <property type="match status" value="1"/>
</dbReference>
<dbReference type="InterPro" id="IPR001304">
    <property type="entry name" value="C-type_lectin-like"/>
</dbReference>
<feature type="compositionally biased region" description="Basic and acidic residues" evidence="3">
    <location>
        <begin position="1172"/>
        <end position="1200"/>
    </location>
</feature>
<keyword evidence="6" id="KW-1185">Reference proteome</keyword>
<organism evidence="5 6">
    <name type="scientific">Mytilus edulis</name>
    <name type="common">Blue mussel</name>
    <dbReference type="NCBI Taxonomy" id="6550"/>
    <lineage>
        <taxon>Eukaryota</taxon>
        <taxon>Metazoa</taxon>
        <taxon>Spiralia</taxon>
        <taxon>Lophotrochozoa</taxon>
        <taxon>Mollusca</taxon>
        <taxon>Bivalvia</taxon>
        <taxon>Autobranchia</taxon>
        <taxon>Pteriomorphia</taxon>
        <taxon>Mytilida</taxon>
        <taxon>Mytiloidea</taxon>
        <taxon>Mytilidae</taxon>
        <taxon>Mytilinae</taxon>
        <taxon>Mytilus</taxon>
    </lineage>
</organism>
<dbReference type="InterPro" id="IPR002035">
    <property type="entry name" value="VWF_A"/>
</dbReference>
<feature type="compositionally biased region" description="Low complexity" evidence="3">
    <location>
        <begin position="1320"/>
        <end position="1331"/>
    </location>
</feature>
<dbReference type="SMART" id="SM00034">
    <property type="entry name" value="CLECT"/>
    <property type="match status" value="1"/>
</dbReference>
<dbReference type="SMART" id="SM00327">
    <property type="entry name" value="VWA"/>
    <property type="match status" value="2"/>
</dbReference>
<dbReference type="InterPro" id="IPR016187">
    <property type="entry name" value="CTDL_fold"/>
</dbReference>
<feature type="compositionally biased region" description="Low complexity" evidence="3">
    <location>
        <begin position="857"/>
        <end position="866"/>
    </location>
</feature>
<dbReference type="SUPFAM" id="SSF56436">
    <property type="entry name" value="C-type lectin-like"/>
    <property type="match status" value="1"/>
</dbReference>
<dbReference type="PANTHER" id="PTHR37456:SF6">
    <property type="entry name" value="COLLAGEN ALPHA-1(XXIII) CHAIN-LIKE ISOFORM X2"/>
    <property type="match status" value="1"/>
</dbReference>
<proteinExistence type="predicted"/>
<evidence type="ECO:0000259" key="4">
    <source>
        <dbReference type="PROSITE" id="PS50234"/>
    </source>
</evidence>
<feature type="domain" description="VWFA" evidence="4">
    <location>
        <begin position="539"/>
        <end position="718"/>
    </location>
</feature>
<evidence type="ECO:0000313" key="6">
    <source>
        <dbReference type="Proteomes" id="UP000683360"/>
    </source>
</evidence>
<feature type="region of interest" description="Disordered" evidence="3">
    <location>
        <begin position="1266"/>
        <end position="1400"/>
    </location>
</feature>
<dbReference type="PANTHER" id="PTHR37456">
    <property type="entry name" value="SI:CH211-266K2.1"/>
    <property type="match status" value="1"/>
</dbReference>
<dbReference type="InterPro" id="IPR016186">
    <property type="entry name" value="C-type_lectin-like/link_sf"/>
</dbReference>
<dbReference type="EMBL" id="CAJPWZ010001496">
    <property type="protein sequence ID" value="CAG2216898.1"/>
    <property type="molecule type" value="Genomic_DNA"/>
</dbReference>
<comment type="caution">
    <text evidence="5">The sequence shown here is derived from an EMBL/GenBank/DDBJ whole genome shotgun (WGS) entry which is preliminary data.</text>
</comment>
<evidence type="ECO:0000313" key="5">
    <source>
        <dbReference type="EMBL" id="CAG2216898.1"/>
    </source>
</evidence>
<evidence type="ECO:0000256" key="3">
    <source>
        <dbReference type="SAM" id="MobiDB-lite"/>
    </source>
</evidence>
<feature type="compositionally biased region" description="Low complexity" evidence="3">
    <location>
        <begin position="1338"/>
        <end position="1358"/>
    </location>
</feature>
<dbReference type="OrthoDB" id="8626508at2759"/>
<feature type="compositionally biased region" description="Low complexity" evidence="3">
    <location>
        <begin position="1377"/>
        <end position="1400"/>
    </location>
</feature>
<keyword evidence="2" id="KW-0176">Collagen</keyword>
<protein>
    <recommendedName>
        <fullName evidence="4">VWFA domain-containing protein</fullName>
    </recommendedName>
</protein>
<dbReference type="Pfam" id="PF01391">
    <property type="entry name" value="Collagen"/>
    <property type="match status" value="2"/>
</dbReference>